<comment type="caution">
    <text evidence="1">The sequence shown here is derived from an EMBL/GenBank/DDBJ whole genome shotgun (WGS) entry which is preliminary data.</text>
</comment>
<accession>A0ACC0I4T8</accession>
<evidence type="ECO:0000313" key="2">
    <source>
        <dbReference type="Proteomes" id="UP001060215"/>
    </source>
</evidence>
<organism evidence="1 2">
    <name type="scientific">Camellia lanceoleosa</name>
    <dbReference type="NCBI Taxonomy" id="1840588"/>
    <lineage>
        <taxon>Eukaryota</taxon>
        <taxon>Viridiplantae</taxon>
        <taxon>Streptophyta</taxon>
        <taxon>Embryophyta</taxon>
        <taxon>Tracheophyta</taxon>
        <taxon>Spermatophyta</taxon>
        <taxon>Magnoliopsida</taxon>
        <taxon>eudicotyledons</taxon>
        <taxon>Gunneridae</taxon>
        <taxon>Pentapetalae</taxon>
        <taxon>asterids</taxon>
        <taxon>Ericales</taxon>
        <taxon>Theaceae</taxon>
        <taxon>Camellia</taxon>
    </lineage>
</organism>
<dbReference type="Proteomes" id="UP001060215">
    <property type="component" value="Chromosome 2"/>
</dbReference>
<sequence>MVGFLYPPPGTMVPGLKTGRRKTSTSGNVLPGSEACAAVIGTPLTLSDETQPPDDTQTVVEETQPGGVVAAAMVDFWAMLCLLWLLLWVVLLYFGIIFYCNLLIALWDYLCAKV</sequence>
<evidence type="ECO:0000313" key="1">
    <source>
        <dbReference type="EMBL" id="KAI8020345.1"/>
    </source>
</evidence>
<gene>
    <name evidence="1" type="ORF">LOK49_LG04G02568</name>
</gene>
<proteinExistence type="predicted"/>
<name>A0ACC0I4T8_9ERIC</name>
<protein>
    <submittedName>
        <fullName evidence="1">Uncharacterized protein</fullName>
    </submittedName>
</protein>
<dbReference type="EMBL" id="CM045759">
    <property type="protein sequence ID" value="KAI8020345.1"/>
    <property type="molecule type" value="Genomic_DNA"/>
</dbReference>
<reference evidence="1 2" key="1">
    <citation type="journal article" date="2022" name="Plant J.">
        <title>Chromosome-level genome of Camellia lanceoleosa provides a valuable resource for understanding genome evolution and self-incompatibility.</title>
        <authorList>
            <person name="Gong W."/>
            <person name="Xiao S."/>
            <person name="Wang L."/>
            <person name="Liao Z."/>
            <person name="Chang Y."/>
            <person name="Mo W."/>
            <person name="Hu G."/>
            <person name="Li W."/>
            <person name="Zhao G."/>
            <person name="Zhu H."/>
            <person name="Hu X."/>
            <person name="Ji K."/>
            <person name="Xiang X."/>
            <person name="Song Q."/>
            <person name="Yuan D."/>
            <person name="Jin S."/>
            <person name="Zhang L."/>
        </authorList>
    </citation>
    <scope>NUCLEOTIDE SEQUENCE [LARGE SCALE GENOMIC DNA]</scope>
    <source>
        <strain evidence="1">SQ_2022a</strain>
    </source>
</reference>
<keyword evidence="2" id="KW-1185">Reference proteome</keyword>